<evidence type="ECO:0000313" key="2">
    <source>
        <dbReference type="EMBL" id="CAF4166350.1"/>
    </source>
</evidence>
<name>A0A8S2RJL0_9BILA</name>
<organism evidence="2 3">
    <name type="scientific">Rotaria magnacalcarata</name>
    <dbReference type="NCBI Taxonomy" id="392030"/>
    <lineage>
        <taxon>Eukaryota</taxon>
        <taxon>Metazoa</taxon>
        <taxon>Spiralia</taxon>
        <taxon>Gnathifera</taxon>
        <taxon>Rotifera</taxon>
        <taxon>Eurotatoria</taxon>
        <taxon>Bdelloidea</taxon>
        <taxon>Philodinida</taxon>
        <taxon>Philodinidae</taxon>
        <taxon>Rotaria</taxon>
    </lineage>
</organism>
<sequence>MASKVSADESPESPNKIMHLPRL</sequence>
<feature type="non-terminal residue" evidence="2">
    <location>
        <position position="23"/>
    </location>
</feature>
<dbReference type="EMBL" id="CAJOBJ010012648">
    <property type="protein sequence ID" value="CAF4166350.1"/>
    <property type="molecule type" value="Genomic_DNA"/>
</dbReference>
<feature type="region of interest" description="Disordered" evidence="1">
    <location>
        <begin position="1"/>
        <end position="23"/>
    </location>
</feature>
<dbReference type="Proteomes" id="UP000681720">
    <property type="component" value="Unassembled WGS sequence"/>
</dbReference>
<comment type="caution">
    <text evidence="2">The sequence shown here is derived from an EMBL/GenBank/DDBJ whole genome shotgun (WGS) entry which is preliminary data.</text>
</comment>
<protein>
    <submittedName>
        <fullName evidence="2">Uncharacterized protein</fullName>
    </submittedName>
</protein>
<evidence type="ECO:0000313" key="3">
    <source>
        <dbReference type="Proteomes" id="UP000681720"/>
    </source>
</evidence>
<accession>A0A8S2RJL0</accession>
<evidence type="ECO:0000256" key="1">
    <source>
        <dbReference type="SAM" id="MobiDB-lite"/>
    </source>
</evidence>
<gene>
    <name evidence="2" type="ORF">GIL414_LOCUS20166</name>
</gene>
<proteinExistence type="predicted"/>
<dbReference type="AlphaFoldDB" id="A0A8S2RJL0"/>
<reference evidence="2" key="1">
    <citation type="submission" date="2021-02" db="EMBL/GenBank/DDBJ databases">
        <authorList>
            <person name="Nowell W R."/>
        </authorList>
    </citation>
    <scope>NUCLEOTIDE SEQUENCE</scope>
</reference>